<dbReference type="GO" id="GO:1990879">
    <property type="term" value="C:CST complex"/>
    <property type="evidence" value="ECO:0007669"/>
    <property type="project" value="InterPro"/>
</dbReference>
<dbReference type="AlphaFoldDB" id="A0A1B7NU01"/>
<dbReference type="GO" id="GO:0043047">
    <property type="term" value="F:single-stranded telomeric DNA binding"/>
    <property type="evidence" value="ECO:0007669"/>
    <property type="project" value="InterPro"/>
</dbReference>
<protein>
    <recommendedName>
        <fullName evidence="4">CST complex subunit Ten1</fullName>
    </recommendedName>
</protein>
<dbReference type="OrthoDB" id="5275361at2759"/>
<dbReference type="Pfam" id="PF12658">
    <property type="entry name" value="Ten1"/>
    <property type="match status" value="1"/>
</dbReference>
<reference evidence="2 3" key="1">
    <citation type="submission" date="2015-07" db="EMBL/GenBank/DDBJ databases">
        <title>Emmonsia species relationships and genome sequence.</title>
        <authorList>
            <person name="Cuomo C.A."/>
            <person name="Schwartz I.S."/>
            <person name="Kenyon C."/>
            <person name="de Hoog G.S."/>
            <person name="Govender N.P."/>
            <person name="Botha A."/>
            <person name="Moreno L."/>
            <person name="de Vries M."/>
            <person name="Munoz J.F."/>
            <person name="Stielow J.B."/>
        </authorList>
    </citation>
    <scope>NUCLEOTIDE SEQUENCE [LARGE SCALE GENOMIC DNA]</scope>
    <source>
        <strain evidence="2 3">CBS 136260</strain>
    </source>
</reference>
<gene>
    <name evidence="2" type="ORF">ACJ72_05408</name>
</gene>
<dbReference type="GO" id="GO:0016233">
    <property type="term" value="P:telomere capping"/>
    <property type="evidence" value="ECO:0007669"/>
    <property type="project" value="InterPro"/>
</dbReference>
<keyword evidence="3" id="KW-1185">Reference proteome</keyword>
<evidence type="ECO:0000313" key="3">
    <source>
        <dbReference type="Proteomes" id="UP000091918"/>
    </source>
</evidence>
<dbReference type="EMBL" id="LGUA01000749">
    <property type="protein sequence ID" value="OAX80266.1"/>
    <property type="molecule type" value="Genomic_DNA"/>
</dbReference>
<feature type="region of interest" description="Disordered" evidence="1">
    <location>
        <begin position="96"/>
        <end position="126"/>
    </location>
</feature>
<evidence type="ECO:0008006" key="4">
    <source>
        <dbReference type="Google" id="ProtNLM"/>
    </source>
</evidence>
<proteinExistence type="predicted"/>
<accession>A0A1B7NU01</accession>
<dbReference type="Gene3D" id="2.40.50.140">
    <property type="entry name" value="Nucleic acid-binding proteins"/>
    <property type="match status" value="1"/>
</dbReference>
<evidence type="ECO:0000313" key="2">
    <source>
        <dbReference type="EMBL" id="OAX80266.1"/>
    </source>
</evidence>
<sequence length="126" mass="13700">MSQGPADPLPATRVFLSEIPRLPSGSKVRFLGCVSSYNISIGSLTLDHNYPITSRPIPSISVDVNLLLESLKATDLQVGSWLNVLGYIRERLSPEPLPSASHKAAHPSNRNSSSPNEVLDRSILRL</sequence>
<evidence type="ECO:0000256" key="1">
    <source>
        <dbReference type="SAM" id="MobiDB-lite"/>
    </source>
</evidence>
<organism evidence="2 3">
    <name type="scientific">Emergomyces africanus</name>
    <dbReference type="NCBI Taxonomy" id="1955775"/>
    <lineage>
        <taxon>Eukaryota</taxon>
        <taxon>Fungi</taxon>
        <taxon>Dikarya</taxon>
        <taxon>Ascomycota</taxon>
        <taxon>Pezizomycotina</taxon>
        <taxon>Eurotiomycetes</taxon>
        <taxon>Eurotiomycetidae</taxon>
        <taxon>Onygenales</taxon>
        <taxon>Ajellomycetaceae</taxon>
        <taxon>Emergomyces</taxon>
    </lineage>
</organism>
<dbReference type="Proteomes" id="UP000091918">
    <property type="component" value="Unassembled WGS sequence"/>
</dbReference>
<comment type="caution">
    <text evidence="2">The sequence shown here is derived from an EMBL/GenBank/DDBJ whole genome shotgun (WGS) entry which is preliminary data.</text>
</comment>
<name>A0A1B7NU01_9EURO</name>
<dbReference type="InterPro" id="IPR024222">
    <property type="entry name" value="Ten1_fungal"/>
</dbReference>
<dbReference type="InterPro" id="IPR012340">
    <property type="entry name" value="NA-bd_OB-fold"/>
</dbReference>